<feature type="region of interest" description="Disordered" evidence="1">
    <location>
        <begin position="81"/>
        <end position="444"/>
    </location>
</feature>
<accession>A0ABM1KEJ4</accession>
<dbReference type="RefSeq" id="XP_015272131.1">
    <property type="nucleotide sequence ID" value="XM_015416645.1"/>
</dbReference>
<evidence type="ECO:0000256" key="1">
    <source>
        <dbReference type="SAM" id="MobiDB-lite"/>
    </source>
</evidence>
<keyword evidence="2" id="KW-1185">Reference proteome</keyword>
<name>A0ABM1KEJ4_GEKJA</name>
<gene>
    <name evidence="3" type="primary">LOC107115039</name>
</gene>
<feature type="compositionally biased region" description="Pro residues" evidence="1">
    <location>
        <begin position="214"/>
        <end position="227"/>
    </location>
</feature>
<protein>
    <submittedName>
        <fullName evidence="3">LOW QUALITY PROTEIN: rho GTPase-activating protein 17-like</fullName>
    </submittedName>
</protein>
<evidence type="ECO:0000313" key="2">
    <source>
        <dbReference type="Proteomes" id="UP000694871"/>
    </source>
</evidence>
<feature type="compositionally biased region" description="Low complexity" evidence="1">
    <location>
        <begin position="257"/>
        <end position="284"/>
    </location>
</feature>
<feature type="compositionally biased region" description="Low complexity" evidence="1">
    <location>
        <begin position="150"/>
        <end position="162"/>
    </location>
</feature>
<feature type="region of interest" description="Disordered" evidence="1">
    <location>
        <begin position="34"/>
        <end position="55"/>
    </location>
</feature>
<sequence>MAAEEATEGSAQDILFSELMELDFNVSGAFVGQPAVNSNHLHTGNDYESGPAERKRPVSMAVMDADLVKDSFGVKVLDFPASTRRGGTVNRKHTAPAFQPPLPPTEAGTLSQAGAEQLPQGAGAEPGLWGAASAPLPGPAEPSQSQGAEDSSVSKSKDSTPSTTPPPTRNGRHGSAPQPHPQPASGTGQSSLGQPQINAGPSPHTLRRAVKKPAPAPPKPANPPPGQPGNQNASPAPPLPSVSPKPAARSPSPPSPGGALPAPATAQASAPRRYSSSLSPIHAPSHPPPQPPMQAATPPLQPKGASPGSSPTAAPGSEPGPEKHGAASPAPPPAAQEAPQATSPPQTGTLPRPRPVPKPRNRPTVPPPPHPPAPNLAAGDASLPGAPPTASRIVTESAPSVQEPPPRGLPAAEPSSTESAVLPGQSSHNHLVLDIDHDTESTAL</sequence>
<feature type="compositionally biased region" description="Polar residues" evidence="1">
    <location>
        <begin position="414"/>
        <end position="429"/>
    </location>
</feature>
<evidence type="ECO:0000313" key="3">
    <source>
        <dbReference type="RefSeq" id="XP_015272131.1"/>
    </source>
</evidence>
<feature type="compositionally biased region" description="Pro residues" evidence="1">
    <location>
        <begin position="362"/>
        <end position="374"/>
    </location>
</feature>
<dbReference type="GeneID" id="107115039"/>
<feature type="compositionally biased region" description="Polar residues" evidence="1">
    <location>
        <begin position="184"/>
        <end position="199"/>
    </location>
</feature>
<dbReference type="Proteomes" id="UP000694871">
    <property type="component" value="Unplaced"/>
</dbReference>
<feature type="compositionally biased region" description="Low complexity" evidence="1">
    <location>
        <begin position="335"/>
        <end position="347"/>
    </location>
</feature>
<proteinExistence type="predicted"/>
<feature type="compositionally biased region" description="Low complexity" evidence="1">
    <location>
        <begin position="293"/>
        <end position="319"/>
    </location>
</feature>
<feature type="compositionally biased region" description="Basic and acidic residues" evidence="1">
    <location>
        <begin position="431"/>
        <end position="444"/>
    </location>
</feature>
<reference evidence="3" key="1">
    <citation type="submission" date="2025-08" db="UniProtKB">
        <authorList>
            <consortium name="RefSeq"/>
        </authorList>
    </citation>
    <scope>IDENTIFICATION</scope>
</reference>
<organism evidence="2 3">
    <name type="scientific">Gekko japonicus</name>
    <name type="common">Schlegel's Japanese gecko</name>
    <dbReference type="NCBI Taxonomy" id="146911"/>
    <lineage>
        <taxon>Eukaryota</taxon>
        <taxon>Metazoa</taxon>
        <taxon>Chordata</taxon>
        <taxon>Craniata</taxon>
        <taxon>Vertebrata</taxon>
        <taxon>Euteleostomi</taxon>
        <taxon>Lepidosauria</taxon>
        <taxon>Squamata</taxon>
        <taxon>Bifurcata</taxon>
        <taxon>Gekkota</taxon>
        <taxon>Gekkonidae</taxon>
        <taxon>Gekkoninae</taxon>
        <taxon>Gekko</taxon>
    </lineage>
</organism>